<name>A0A6J4PNM7_9CYAN</name>
<accession>A0A6J4PNM7</accession>
<keyword evidence="1" id="KW-0472">Membrane</keyword>
<keyword evidence="1" id="KW-0812">Transmembrane</keyword>
<dbReference type="InterPro" id="IPR029052">
    <property type="entry name" value="Metallo-depent_PP-like"/>
</dbReference>
<protein>
    <submittedName>
        <fullName evidence="1">Putative transmembrane protein</fullName>
    </submittedName>
</protein>
<sequence>MKKNYLILAFIVFVSITGFGVLTYAQTSGDRPFEFALIGDLPYSAEQEAKFPSLIADINRSPAAFVVHDGDIKNGSSVCDDATFVSRKQLFDNFEIPFILAYGDNEWTDCHRSNNGSYDPVERLAKLREIFSNGNQSLGKRTLTLTRQSENPQFAKFRENVRWIYHGVVFLAINMPGSNNNFGRTPEADAEYADRNSANLAWIKECFALAKRSNSKGIVLVAQANPGFELDPTDKRRSGYNDFIATLETETGNFPGQVVFVHGDTHYFRIDKPLPYFTDETQLPRMKNFTRVETFGSPNVHWLRAFYDPENPNLFEFKQQIVPQN</sequence>
<gene>
    <name evidence="1" type="ORF">AVDCRST_MAG84-7049</name>
</gene>
<reference evidence="1" key="1">
    <citation type="submission" date="2020-02" db="EMBL/GenBank/DDBJ databases">
        <authorList>
            <person name="Meier V. D."/>
        </authorList>
    </citation>
    <scope>NUCLEOTIDE SEQUENCE</scope>
    <source>
        <strain evidence="1">AVDCRST_MAG84</strain>
    </source>
</reference>
<dbReference type="EMBL" id="CADCTZ010001801">
    <property type="protein sequence ID" value="CAA9419338.1"/>
    <property type="molecule type" value="Genomic_DNA"/>
</dbReference>
<evidence type="ECO:0000313" key="1">
    <source>
        <dbReference type="EMBL" id="CAA9419338.1"/>
    </source>
</evidence>
<dbReference type="SUPFAM" id="SSF56300">
    <property type="entry name" value="Metallo-dependent phosphatases"/>
    <property type="match status" value="1"/>
</dbReference>
<dbReference type="AlphaFoldDB" id="A0A6J4PNM7"/>
<organism evidence="1">
    <name type="scientific">uncultured Microcoleus sp</name>
    <dbReference type="NCBI Taxonomy" id="259945"/>
    <lineage>
        <taxon>Bacteria</taxon>
        <taxon>Bacillati</taxon>
        <taxon>Cyanobacteriota</taxon>
        <taxon>Cyanophyceae</taxon>
        <taxon>Oscillatoriophycideae</taxon>
        <taxon>Oscillatoriales</taxon>
        <taxon>Microcoleaceae</taxon>
        <taxon>Microcoleus</taxon>
        <taxon>environmental samples</taxon>
    </lineage>
</organism>
<proteinExistence type="predicted"/>